<keyword evidence="1" id="KW-0812">Transmembrane</keyword>
<keyword evidence="1" id="KW-1133">Transmembrane helix</keyword>
<feature type="transmembrane region" description="Helical" evidence="1">
    <location>
        <begin position="120"/>
        <end position="140"/>
    </location>
</feature>
<keyword evidence="3" id="KW-1185">Reference proteome</keyword>
<feature type="transmembrane region" description="Helical" evidence="1">
    <location>
        <begin position="416"/>
        <end position="435"/>
    </location>
</feature>
<feature type="transmembrane region" description="Helical" evidence="1">
    <location>
        <begin position="172"/>
        <end position="189"/>
    </location>
</feature>
<evidence type="ECO:0000313" key="3">
    <source>
        <dbReference type="Proteomes" id="UP000254889"/>
    </source>
</evidence>
<accession>A0A345ZWI0</accession>
<name>A0A345ZWI0_9HYPH</name>
<reference evidence="2 3" key="1">
    <citation type="submission" date="2018-07" db="EMBL/GenBank/DDBJ databases">
        <authorList>
            <person name="Quirk P.G."/>
            <person name="Krulwich T.A."/>
        </authorList>
    </citation>
    <scope>NUCLEOTIDE SEQUENCE [LARGE SCALE GENOMIC DNA]</scope>
    <source>
        <strain evidence="2 3">CC-BB4</strain>
    </source>
</reference>
<organism evidence="2 3">
    <name type="scientific">Pseudolabrys taiwanensis</name>
    <dbReference type="NCBI Taxonomy" id="331696"/>
    <lineage>
        <taxon>Bacteria</taxon>
        <taxon>Pseudomonadati</taxon>
        <taxon>Pseudomonadota</taxon>
        <taxon>Alphaproteobacteria</taxon>
        <taxon>Hyphomicrobiales</taxon>
        <taxon>Xanthobacteraceae</taxon>
        <taxon>Pseudolabrys</taxon>
    </lineage>
</organism>
<feature type="transmembrane region" description="Helical" evidence="1">
    <location>
        <begin position="195"/>
        <end position="228"/>
    </location>
</feature>
<sequence>MSSLSPPHTLPQAQRPLAATNARGSIFIVALLIVAATLSALRKDVTQGFDEVAHASYVAHIQHTGALWPTLTDMRMLDPADFTFTTAPNYLNHPSPYYALLALLGPTLEGHPHAIVVHRLINIAFAALGLAALLMIGIYARLSPPIFYAYAVPLACIPVLMPLAGAVNNDNAAFAGGALAMLGAWQLIATGRTRWLVLALAGVLVASWAKLTGLMLAGGLFAGVLLWLAWRGRFRAQWIAPLALVAVLAAAPYVALVVQYGSPTPNTPGQLALLRDGAQLAGWDGAARMTPLGYAAYFIGCFVLEWMPVLATRNALNYGMLAVPIIAALCAIAGIALSIRRIARHSEAALDVIVVAGALAFAATFIIHIAFSYQRHLSFGWMMDAYPRYYLPVIAVVPLAGLSLLDAVVHPRTRHVLIAFYIVGPIAFRLLAGPLQ</sequence>
<feature type="transmembrane region" description="Helical" evidence="1">
    <location>
        <begin position="240"/>
        <end position="261"/>
    </location>
</feature>
<evidence type="ECO:0000256" key="1">
    <source>
        <dbReference type="SAM" id="Phobius"/>
    </source>
</evidence>
<dbReference type="EMBL" id="CP031417">
    <property type="protein sequence ID" value="AXK81277.1"/>
    <property type="molecule type" value="Genomic_DNA"/>
</dbReference>
<proteinExistence type="predicted"/>
<dbReference type="KEGG" id="ptaw:DW352_12595"/>
<dbReference type="OrthoDB" id="7984621at2"/>
<evidence type="ECO:0008006" key="4">
    <source>
        <dbReference type="Google" id="ProtNLM"/>
    </source>
</evidence>
<feature type="transmembrane region" description="Helical" evidence="1">
    <location>
        <begin position="315"/>
        <end position="337"/>
    </location>
</feature>
<protein>
    <recommendedName>
        <fullName evidence="4">DUF2142 domain-containing protein</fullName>
    </recommendedName>
</protein>
<dbReference type="AlphaFoldDB" id="A0A345ZWI0"/>
<evidence type="ECO:0000313" key="2">
    <source>
        <dbReference type="EMBL" id="AXK81277.1"/>
    </source>
</evidence>
<feature type="transmembrane region" description="Helical" evidence="1">
    <location>
        <begin position="389"/>
        <end position="409"/>
    </location>
</feature>
<keyword evidence="1" id="KW-0472">Membrane</keyword>
<dbReference type="Proteomes" id="UP000254889">
    <property type="component" value="Chromosome"/>
</dbReference>
<feature type="transmembrane region" description="Helical" evidence="1">
    <location>
        <begin position="349"/>
        <end position="369"/>
    </location>
</feature>
<feature type="transmembrane region" description="Helical" evidence="1">
    <location>
        <begin position="146"/>
        <end position="165"/>
    </location>
</feature>
<dbReference type="RefSeq" id="WP_115691656.1">
    <property type="nucleotide sequence ID" value="NZ_CP031417.1"/>
</dbReference>
<feature type="transmembrane region" description="Helical" evidence="1">
    <location>
        <begin position="20"/>
        <end position="41"/>
    </location>
</feature>
<gene>
    <name evidence="2" type="ORF">DW352_12595</name>
</gene>